<reference evidence="2 3" key="1">
    <citation type="submission" date="2018-05" db="EMBL/GenBank/DDBJ databases">
        <title>Genomic analysis of Gracilibacillus dipsosauri DD1 reveals novel features of a salt-tolerant amylase.</title>
        <authorList>
            <person name="Deutch C.E."/>
            <person name="Yang S."/>
        </authorList>
    </citation>
    <scope>NUCLEOTIDE SEQUENCE [LARGE SCALE GENOMIC DNA]</scope>
    <source>
        <strain evidence="2 3">DD1</strain>
    </source>
</reference>
<dbReference type="PANTHER" id="PTHR33990:SF1">
    <property type="entry name" value="PROTEIN YJDN"/>
    <property type="match status" value="1"/>
</dbReference>
<protein>
    <recommendedName>
        <fullName evidence="1">Glyoxalase/fosfomycin resistance/dioxygenase domain-containing protein</fullName>
    </recommendedName>
</protein>
<dbReference type="EMBL" id="QGTD01000013">
    <property type="protein sequence ID" value="PWU67581.1"/>
    <property type="molecule type" value="Genomic_DNA"/>
</dbReference>
<dbReference type="InterPro" id="IPR029068">
    <property type="entry name" value="Glyas_Bleomycin-R_OHBP_Dase"/>
</dbReference>
<dbReference type="RefSeq" id="WP_054787421.1">
    <property type="nucleotide sequence ID" value="NZ_JAJUIE010000083.1"/>
</dbReference>
<dbReference type="InterPro" id="IPR028973">
    <property type="entry name" value="PhnB-like"/>
</dbReference>
<dbReference type="OrthoDB" id="9795306at2"/>
<organism evidence="2 3">
    <name type="scientific">Gracilibacillus dipsosauri</name>
    <dbReference type="NCBI Taxonomy" id="178340"/>
    <lineage>
        <taxon>Bacteria</taxon>
        <taxon>Bacillati</taxon>
        <taxon>Bacillota</taxon>
        <taxon>Bacilli</taxon>
        <taxon>Bacillales</taxon>
        <taxon>Bacillaceae</taxon>
        <taxon>Gracilibacillus</taxon>
    </lineage>
</organism>
<dbReference type="SUPFAM" id="SSF54593">
    <property type="entry name" value="Glyoxalase/Bleomycin resistance protein/Dihydroxybiphenyl dioxygenase"/>
    <property type="match status" value="1"/>
</dbReference>
<evidence type="ECO:0000259" key="1">
    <source>
        <dbReference type="Pfam" id="PF00903"/>
    </source>
</evidence>
<evidence type="ECO:0000313" key="3">
    <source>
        <dbReference type="Proteomes" id="UP000245624"/>
    </source>
</evidence>
<comment type="caution">
    <text evidence="2">The sequence shown here is derived from an EMBL/GenBank/DDBJ whole genome shotgun (WGS) entry which is preliminary data.</text>
</comment>
<dbReference type="CDD" id="cd06588">
    <property type="entry name" value="PhnB_like"/>
    <property type="match status" value="1"/>
</dbReference>
<sequence length="139" mass="15823">MIKKMYPYLVMNGNGQEAIQFYEKALKAKIVNVQTFGEMPPNPEMPLPKEAESRILNAHLQIGDIDWMLSDTFPGQEHQSGNHVTIALILDNVEETRELYDALKEKGNIGMPLQETFWSHAYGQVTDQFGVIWQLSADK</sequence>
<feature type="domain" description="Glyoxalase/fosfomycin resistance/dioxygenase" evidence="1">
    <location>
        <begin position="10"/>
        <end position="135"/>
    </location>
</feature>
<evidence type="ECO:0000313" key="2">
    <source>
        <dbReference type="EMBL" id="PWU67581.1"/>
    </source>
</evidence>
<dbReference type="Pfam" id="PF00903">
    <property type="entry name" value="Glyoxalase"/>
    <property type="match status" value="1"/>
</dbReference>
<name>A0A317KVP4_9BACI</name>
<dbReference type="Proteomes" id="UP000245624">
    <property type="component" value="Unassembled WGS sequence"/>
</dbReference>
<dbReference type="Gene3D" id="3.10.180.10">
    <property type="entry name" value="2,3-Dihydroxybiphenyl 1,2-Dioxygenase, domain 1"/>
    <property type="match status" value="1"/>
</dbReference>
<dbReference type="InterPro" id="IPR004360">
    <property type="entry name" value="Glyas_Fos-R_dOase_dom"/>
</dbReference>
<dbReference type="AlphaFoldDB" id="A0A317KVP4"/>
<proteinExistence type="predicted"/>
<accession>A0A317KVP4</accession>
<keyword evidence="3" id="KW-1185">Reference proteome</keyword>
<dbReference type="PANTHER" id="PTHR33990">
    <property type="entry name" value="PROTEIN YJDN-RELATED"/>
    <property type="match status" value="1"/>
</dbReference>
<gene>
    <name evidence="2" type="ORF">DLJ74_14050</name>
</gene>